<evidence type="ECO:0000313" key="2">
    <source>
        <dbReference type="Proteomes" id="UP000001025"/>
    </source>
</evidence>
<reference evidence="1 2" key="1">
    <citation type="journal article" date="2003" name="Proc. Natl. Acad. Sci. U.S.A.">
        <title>Complete genome sequence of the marine planctomycete Pirellula sp. strain 1.</title>
        <authorList>
            <person name="Gloeckner F.O."/>
            <person name="Kube M."/>
            <person name="Bauer M."/>
            <person name="Teeling H."/>
            <person name="Lombardot T."/>
            <person name="Ludwig W."/>
            <person name="Gade D."/>
            <person name="Beck A."/>
            <person name="Borzym K."/>
            <person name="Heitmann K."/>
            <person name="Rabus R."/>
            <person name="Schlesner H."/>
            <person name="Amann R."/>
            <person name="Reinhardt R."/>
        </authorList>
    </citation>
    <scope>NUCLEOTIDE SEQUENCE [LARGE SCALE GENOMIC DNA]</scope>
    <source>
        <strain evidence="2">DSM 10527 / NCIMB 13988 / SH1</strain>
    </source>
</reference>
<sequence length="58" mass="6325">MSHMALVKCRDNRRSREIVGSCARLVSYEASARTPGGTWPTAGHHCQVEPGLLDSLES</sequence>
<evidence type="ECO:0000313" key="1">
    <source>
        <dbReference type="EMBL" id="CAD72368.1"/>
    </source>
</evidence>
<dbReference type="InParanoid" id="Q7UWJ5"/>
<accession>Q7UWJ5</accession>
<protein>
    <submittedName>
        <fullName evidence="1">Uncharacterized protein</fullName>
    </submittedName>
</protein>
<name>Q7UWJ5_RHOBA</name>
<dbReference type="EnsemblBacteria" id="CAD72368">
    <property type="protein sequence ID" value="CAD72368"/>
    <property type="gene ID" value="RB2000"/>
</dbReference>
<dbReference type="HOGENOM" id="CLU_2976279_0_0_0"/>
<dbReference type="STRING" id="243090.RB2000"/>
<dbReference type="Proteomes" id="UP000001025">
    <property type="component" value="Chromosome"/>
</dbReference>
<dbReference type="AlphaFoldDB" id="Q7UWJ5"/>
<organism evidence="1 2">
    <name type="scientific">Rhodopirellula baltica (strain DSM 10527 / NCIMB 13988 / SH1)</name>
    <dbReference type="NCBI Taxonomy" id="243090"/>
    <lineage>
        <taxon>Bacteria</taxon>
        <taxon>Pseudomonadati</taxon>
        <taxon>Planctomycetota</taxon>
        <taxon>Planctomycetia</taxon>
        <taxon>Pirellulales</taxon>
        <taxon>Pirellulaceae</taxon>
        <taxon>Rhodopirellula</taxon>
    </lineage>
</organism>
<dbReference type="EMBL" id="BX294136">
    <property type="protein sequence ID" value="CAD72368.1"/>
    <property type="molecule type" value="Genomic_DNA"/>
</dbReference>
<dbReference type="KEGG" id="rba:RB2000"/>
<keyword evidence="2" id="KW-1185">Reference proteome</keyword>
<gene>
    <name evidence="1" type="ordered locus">RB2000</name>
</gene>
<proteinExistence type="predicted"/>